<dbReference type="GO" id="GO:0004805">
    <property type="term" value="F:trehalose-phosphatase activity"/>
    <property type="evidence" value="ECO:0007669"/>
    <property type="project" value="TreeGrafter"/>
</dbReference>
<dbReference type="PATRIC" id="fig|1560234.3.peg.2602"/>
<dbReference type="EMBL" id="JXMS01000004">
    <property type="protein sequence ID" value="OBQ55731.1"/>
    <property type="molecule type" value="Genomic_DNA"/>
</dbReference>
<gene>
    <name evidence="10" type="ORF">SP90_03655</name>
</gene>
<dbReference type="PANTHER" id="PTHR10788:SF106">
    <property type="entry name" value="BCDNA.GH08860"/>
    <property type="match status" value="1"/>
</dbReference>
<dbReference type="GO" id="GO:0003825">
    <property type="term" value="F:alpha,alpha-trehalose-phosphate synthase (UDP-forming) activity"/>
    <property type="evidence" value="ECO:0007669"/>
    <property type="project" value="TreeGrafter"/>
</dbReference>
<dbReference type="CDD" id="cd03788">
    <property type="entry name" value="GT20_TPS"/>
    <property type="match status" value="1"/>
</dbReference>
<sequence>MSKTSGAGQGVIVVSNRLPVSLECAGGTCHSSPVSGGLVTALTPVLTVNKGTWIGWSGAPDVEGVDAALRLFSQETGYTLQQVGLTHEQIANFYFGFTNQIIWPLFHDSQFECNFNPDYWQTYLDVNALFACKTVESGNADDYVWVHDYHLMHVAKYMREAGDNRRTGFFLHIPFPAVDSFRRLPWRSELLNALLEFDQIGFQTLHDRRNFIQAISILAPHVKVTGRGQVVTAKVGGRTIRIGAFPISIDYKKFYRTARSAVVRKQAQHVHSALPDRKIILGVDRLDYTKGIPHRLHAMQKLFTRYPELRGKLSLLQVVVPSRATIPLYAKLKKEIERLVGQINGEFSEPGYVAIHYQYKNLNFEELLAYYRASNIALVTPLRDGMNLVAKEYCAANVERNGVLVLSEFAGAAAQLRNGAILVNPFDVEGVAAAIHQAYMMDEGERRKRMDRMRESIRKNDIFKWVDSFFASAFAP</sequence>
<dbReference type="PANTHER" id="PTHR10788">
    <property type="entry name" value="TREHALOSE-6-PHOSPHATE SYNTHASE"/>
    <property type="match status" value="1"/>
</dbReference>
<evidence type="ECO:0000256" key="7">
    <source>
        <dbReference type="ARBA" id="ARBA00066821"/>
    </source>
</evidence>
<proteinExistence type="inferred from homology"/>
<evidence type="ECO:0000256" key="5">
    <source>
        <dbReference type="ARBA" id="ARBA00055920"/>
    </source>
</evidence>
<dbReference type="AlphaFoldDB" id="A0A1B7XJS4"/>
<dbReference type="STRING" id="1560234.SP90_03655"/>
<evidence type="ECO:0000256" key="2">
    <source>
        <dbReference type="ARBA" id="ARBA00022676"/>
    </source>
</evidence>
<keyword evidence="11" id="KW-1185">Reference proteome</keyword>
<comment type="catalytic activity">
    <reaction evidence="4">
        <text>ADP-alpha-D-glucose + sn-glycerol 3-phosphate = 2-O-(alpha-D-glucopyranosyl)-sn-glycerol 3-phosphate + ADP + H(+)</text>
        <dbReference type="Rhea" id="RHEA:12881"/>
        <dbReference type="ChEBI" id="CHEBI:15378"/>
        <dbReference type="ChEBI" id="CHEBI:57498"/>
        <dbReference type="ChEBI" id="CHEBI:57597"/>
        <dbReference type="ChEBI" id="CHEBI:87089"/>
        <dbReference type="ChEBI" id="CHEBI:456216"/>
        <dbReference type="EC" id="2.4.1.213"/>
    </reaction>
</comment>
<organism evidence="10 11">
    <name type="scientific">Halodesulfovibrio spirochaetisodalis</name>
    <dbReference type="NCBI Taxonomy" id="1560234"/>
    <lineage>
        <taxon>Bacteria</taxon>
        <taxon>Pseudomonadati</taxon>
        <taxon>Thermodesulfobacteriota</taxon>
        <taxon>Desulfovibrionia</taxon>
        <taxon>Desulfovibrionales</taxon>
        <taxon>Desulfovibrionaceae</taxon>
        <taxon>Halodesulfovibrio</taxon>
    </lineage>
</organism>
<evidence type="ECO:0000313" key="10">
    <source>
        <dbReference type="EMBL" id="OBQ55731.1"/>
    </source>
</evidence>
<comment type="function">
    <text evidence="5">Involved in salt tolerance by producing GG-phosphate from ADP-glucose and glycerol-3-phosphate (G3P), an intermediate in the synthesis of the osmolyte glucosylglycerol (GG).</text>
</comment>
<dbReference type="FunFam" id="3.40.50.2000:FF:000010">
    <property type="entry name" value="Alpha,alpha-trehalose-phosphate synthase"/>
    <property type="match status" value="1"/>
</dbReference>
<dbReference type="Pfam" id="PF00982">
    <property type="entry name" value="Glyco_transf_20"/>
    <property type="match status" value="1"/>
</dbReference>
<dbReference type="OrthoDB" id="9815690at2"/>
<dbReference type="Gene3D" id="3.40.50.2000">
    <property type="entry name" value="Glycogen Phosphorylase B"/>
    <property type="match status" value="2"/>
</dbReference>
<accession>A0A1B7XJS4</accession>
<dbReference type="RefSeq" id="WP_066852711.1">
    <property type="nucleotide sequence ID" value="NZ_JXMS01000004.1"/>
</dbReference>
<comment type="pathway">
    <text evidence="6">Glycan metabolism; glucosylglycerol biosynthesis.</text>
</comment>
<dbReference type="EC" id="2.4.1.213" evidence="7"/>
<protein>
    <recommendedName>
        <fullName evidence="8">Glucosylglycerol-phosphate synthase</fullName>
        <ecNumber evidence="7">2.4.1.213</ecNumber>
    </recommendedName>
    <alternativeName>
        <fullName evidence="9">Glucosyl-glycerol-phosphate synthase</fullName>
    </alternativeName>
</protein>
<dbReference type="SUPFAM" id="SSF53756">
    <property type="entry name" value="UDP-Glycosyltransferase/glycogen phosphorylase"/>
    <property type="match status" value="1"/>
</dbReference>
<evidence type="ECO:0000256" key="8">
    <source>
        <dbReference type="ARBA" id="ARBA00069974"/>
    </source>
</evidence>
<keyword evidence="2" id="KW-0328">Glycosyltransferase</keyword>
<evidence type="ECO:0000256" key="6">
    <source>
        <dbReference type="ARBA" id="ARBA00060702"/>
    </source>
</evidence>
<dbReference type="Proteomes" id="UP000091979">
    <property type="component" value="Unassembled WGS sequence"/>
</dbReference>
<reference evidence="10 11" key="1">
    <citation type="submission" date="2015-01" db="EMBL/GenBank/DDBJ databases">
        <title>Desulfovibrio sp. JC271 draft genome sequence.</title>
        <authorList>
            <person name="Shivani Y."/>
            <person name="Subhash Y."/>
            <person name="Sasikala C."/>
            <person name="Ramana C.V."/>
        </authorList>
    </citation>
    <scope>NUCLEOTIDE SEQUENCE [LARGE SCALE GENOMIC DNA]</scope>
    <source>
        <strain evidence="10 11">JC271</strain>
    </source>
</reference>
<dbReference type="GO" id="GO:0005829">
    <property type="term" value="C:cytosol"/>
    <property type="evidence" value="ECO:0007669"/>
    <property type="project" value="TreeGrafter"/>
</dbReference>
<evidence type="ECO:0000313" key="11">
    <source>
        <dbReference type="Proteomes" id="UP000091979"/>
    </source>
</evidence>
<dbReference type="GO" id="GO:0005992">
    <property type="term" value="P:trehalose biosynthetic process"/>
    <property type="evidence" value="ECO:0007669"/>
    <property type="project" value="InterPro"/>
</dbReference>
<evidence type="ECO:0000256" key="4">
    <source>
        <dbReference type="ARBA" id="ARBA00052754"/>
    </source>
</evidence>
<keyword evidence="3" id="KW-0808">Transferase</keyword>
<evidence type="ECO:0000256" key="9">
    <source>
        <dbReference type="ARBA" id="ARBA00080497"/>
    </source>
</evidence>
<comment type="similarity">
    <text evidence="1">Belongs to the glycosyltransferase 20 family.</text>
</comment>
<comment type="caution">
    <text evidence="10">The sequence shown here is derived from an EMBL/GenBank/DDBJ whole genome shotgun (WGS) entry which is preliminary data.</text>
</comment>
<dbReference type="GO" id="GO:0033828">
    <property type="term" value="F:glucosylglycerol-phosphate synthase activity"/>
    <property type="evidence" value="ECO:0007669"/>
    <property type="project" value="UniProtKB-EC"/>
</dbReference>
<evidence type="ECO:0000256" key="3">
    <source>
        <dbReference type="ARBA" id="ARBA00022679"/>
    </source>
</evidence>
<name>A0A1B7XJS4_9BACT</name>
<evidence type="ECO:0000256" key="1">
    <source>
        <dbReference type="ARBA" id="ARBA00008799"/>
    </source>
</evidence>
<dbReference type="InterPro" id="IPR001830">
    <property type="entry name" value="Glyco_trans_20"/>
</dbReference>